<dbReference type="Proteomes" id="UP000092839">
    <property type="component" value="Chromosome"/>
</dbReference>
<organism evidence="1 2">
    <name type="scientific">Bradyrhizobium icense</name>
    <dbReference type="NCBI Taxonomy" id="1274631"/>
    <lineage>
        <taxon>Bacteria</taxon>
        <taxon>Pseudomonadati</taxon>
        <taxon>Pseudomonadota</taxon>
        <taxon>Alphaproteobacteria</taxon>
        <taxon>Hyphomicrobiales</taxon>
        <taxon>Nitrobacteraceae</taxon>
        <taxon>Bradyrhizobium</taxon>
    </lineage>
</organism>
<evidence type="ECO:0000313" key="1">
    <source>
        <dbReference type="EMBL" id="ANW00415.1"/>
    </source>
</evidence>
<accession>A0A1B1UCC5</accession>
<gene>
    <name evidence="1" type="ORF">LMTR13_09805</name>
</gene>
<dbReference type="AlphaFoldDB" id="A0A1B1UCC5"/>
<keyword evidence="2" id="KW-1185">Reference proteome</keyword>
<evidence type="ECO:0000313" key="2">
    <source>
        <dbReference type="Proteomes" id="UP000092839"/>
    </source>
</evidence>
<dbReference type="KEGG" id="bic:LMTR13_09805"/>
<dbReference type="RefSeq" id="WP_065727693.1">
    <property type="nucleotide sequence ID" value="NZ_CP016428.1"/>
</dbReference>
<sequence>MGERAAYWLGPIALMRQLSLNARNDVHRPGLFGRFSDNMPASLVGTSSQAAAERRFCRKVAADFRAFAHKLGIADAVPFLFCDSKEIIETLRQFLPNLVVRPKLLPEKGDGPLHQFEAKAADQTMQDGIRGGTVPDQITLDMFVELDLSCSAARH</sequence>
<protein>
    <submittedName>
        <fullName evidence="1">Uncharacterized protein</fullName>
    </submittedName>
</protein>
<reference evidence="1 2" key="1">
    <citation type="submission" date="2016-07" db="EMBL/GenBank/DDBJ databases">
        <title>Complete genome sequence of Bradyrhizobium icense LMTR 13T, a potential inoculant strain isolated from lima bean (Phaseolus lunatus) in Peru.</title>
        <authorList>
            <person name="Ormeno-Orrillo E."/>
            <person name="Duran D."/>
            <person name="Rogel M.A."/>
            <person name="Rey L."/>
            <person name="Imperial J."/>
            <person name="Ruiz-Argueso T."/>
            <person name="Martinez-Romero E."/>
        </authorList>
    </citation>
    <scope>NUCLEOTIDE SEQUENCE [LARGE SCALE GENOMIC DNA]</scope>
    <source>
        <strain evidence="1 2">LMTR 13</strain>
    </source>
</reference>
<dbReference type="EMBL" id="CP016428">
    <property type="protein sequence ID" value="ANW00415.1"/>
    <property type="molecule type" value="Genomic_DNA"/>
</dbReference>
<name>A0A1B1UCC5_9BRAD</name>
<proteinExistence type="predicted"/>